<evidence type="ECO:0000313" key="1">
    <source>
        <dbReference type="EMBL" id="KAF5338675.1"/>
    </source>
</evidence>
<dbReference type="InterPro" id="IPR011990">
    <property type="entry name" value="TPR-like_helical_dom_sf"/>
</dbReference>
<organism evidence="1 2">
    <name type="scientific">Tetrapyrgos nigripes</name>
    <dbReference type="NCBI Taxonomy" id="182062"/>
    <lineage>
        <taxon>Eukaryota</taxon>
        <taxon>Fungi</taxon>
        <taxon>Dikarya</taxon>
        <taxon>Basidiomycota</taxon>
        <taxon>Agaricomycotina</taxon>
        <taxon>Agaricomycetes</taxon>
        <taxon>Agaricomycetidae</taxon>
        <taxon>Agaricales</taxon>
        <taxon>Marasmiineae</taxon>
        <taxon>Marasmiaceae</taxon>
        <taxon>Tetrapyrgos</taxon>
    </lineage>
</organism>
<accession>A0A8H5CBH7</accession>
<dbReference type="AlphaFoldDB" id="A0A8H5CBH7"/>
<name>A0A8H5CBH7_9AGAR</name>
<evidence type="ECO:0000313" key="2">
    <source>
        <dbReference type="Proteomes" id="UP000559256"/>
    </source>
</evidence>
<evidence type="ECO:0008006" key="3">
    <source>
        <dbReference type="Google" id="ProtNLM"/>
    </source>
</evidence>
<comment type="caution">
    <text evidence="1">The sequence shown here is derived from an EMBL/GenBank/DDBJ whole genome shotgun (WGS) entry which is preliminary data.</text>
</comment>
<dbReference type="Proteomes" id="UP000559256">
    <property type="component" value="Unassembled WGS sequence"/>
</dbReference>
<reference evidence="1 2" key="1">
    <citation type="journal article" date="2020" name="ISME J.">
        <title>Uncovering the hidden diversity of litter-decomposition mechanisms in mushroom-forming fungi.</title>
        <authorList>
            <person name="Floudas D."/>
            <person name="Bentzer J."/>
            <person name="Ahren D."/>
            <person name="Johansson T."/>
            <person name="Persson P."/>
            <person name="Tunlid A."/>
        </authorList>
    </citation>
    <scope>NUCLEOTIDE SEQUENCE [LARGE SCALE GENOMIC DNA]</scope>
    <source>
        <strain evidence="1 2">CBS 291.85</strain>
    </source>
</reference>
<dbReference type="SUPFAM" id="SSF48452">
    <property type="entry name" value="TPR-like"/>
    <property type="match status" value="1"/>
</dbReference>
<dbReference type="Gene3D" id="1.25.40.10">
    <property type="entry name" value="Tetratricopeptide repeat domain"/>
    <property type="match status" value="1"/>
</dbReference>
<keyword evidence="2" id="KW-1185">Reference proteome</keyword>
<sequence>MQNQYKDAESTIQQAKRQFEGLGDRMGAAQCLQTLGDICRVLNQPKDATVMLQQAKEQFEGVGHRLAAAQCLQSLGNICWMHRQYDKAKDMLQHGRVQFEELGHWLEAAHCMCSLGIIDHKTGHILDAIASLKKAKEYIEATQMPQEDSVCVNFLQRINAFSAVLERQAESMEVTSQDVDALAVAVENQTESMETGSEKSCQIV</sequence>
<proteinExistence type="predicted"/>
<dbReference type="EMBL" id="JAACJM010000193">
    <property type="protein sequence ID" value="KAF5338675.1"/>
    <property type="molecule type" value="Genomic_DNA"/>
</dbReference>
<protein>
    <recommendedName>
        <fullName evidence="3">TPR-like protein</fullName>
    </recommendedName>
</protein>
<gene>
    <name evidence="1" type="ORF">D9758_018035</name>
</gene>
<dbReference type="OrthoDB" id="1926212at2759"/>